<protein>
    <submittedName>
        <fullName evidence="1">Uncharacterized protein</fullName>
    </submittedName>
</protein>
<evidence type="ECO:0000313" key="1">
    <source>
        <dbReference type="EMBL" id="KAE8134654.1"/>
    </source>
</evidence>
<dbReference type="AlphaFoldDB" id="A0A5N6SNB9"/>
<name>A0A5N6SNB9_ASPPS</name>
<keyword evidence="2" id="KW-1185">Reference proteome</keyword>
<dbReference type="EMBL" id="ML743601">
    <property type="protein sequence ID" value="KAE8134654.1"/>
    <property type="molecule type" value="Genomic_DNA"/>
</dbReference>
<evidence type="ECO:0000313" key="2">
    <source>
        <dbReference type="Proteomes" id="UP000325672"/>
    </source>
</evidence>
<dbReference type="GeneID" id="43639533"/>
<accession>A0A5N6SNB9</accession>
<dbReference type="Proteomes" id="UP000325672">
    <property type="component" value="Unassembled WGS sequence"/>
</dbReference>
<reference evidence="1 2" key="1">
    <citation type="submission" date="2019-04" db="EMBL/GenBank/DDBJ databases">
        <title>Friends and foes A comparative genomics study of 23 Aspergillus species from section Flavi.</title>
        <authorList>
            <consortium name="DOE Joint Genome Institute"/>
            <person name="Kjaerbolling I."/>
            <person name="Vesth T."/>
            <person name="Frisvad J.C."/>
            <person name="Nybo J.L."/>
            <person name="Theobald S."/>
            <person name="Kildgaard S."/>
            <person name="Isbrandt T."/>
            <person name="Kuo A."/>
            <person name="Sato A."/>
            <person name="Lyhne E.K."/>
            <person name="Kogle M.E."/>
            <person name="Wiebenga A."/>
            <person name="Kun R.S."/>
            <person name="Lubbers R.J."/>
            <person name="Makela M.R."/>
            <person name="Barry K."/>
            <person name="Chovatia M."/>
            <person name="Clum A."/>
            <person name="Daum C."/>
            <person name="Haridas S."/>
            <person name="He G."/>
            <person name="LaButti K."/>
            <person name="Lipzen A."/>
            <person name="Mondo S."/>
            <person name="Riley R."/>
            <person name="Salamov A."/>
            <person name="Simmons B.A."/>
            <person name="Magnuson J.K."/>
            <person name="Henrissat B."/>
            <person name="Mortensen U.H."/>
            <person name="Larsen T.O."/>
            <person name="Devries R.P."/>
            <person name="Grigoriev I.V."/>
            <person name="Machida M."/>
            <person name="Baker S.E."/>
            <person name="Andersen M.R."/>
        </authorList>
    </citation>
    <scope>NUCLEOTIDE SEQUENCE [LARGE SCALE GENOMIC DNA]</scope>
    <source>
        <strain evidence="1 2">CBS 117625</strain>
    </source>
</reference>
<gene>
    <name evidence="1" type="ORF">BDV38DRAFT_254408</name>
</gene>
<organism evidence="1 2">
    <name type="scientific">Aspergillus pseudotamarii</name>
    <dbReference type="NCBI Taxonomy" id="132259"/>
    <lineage>
        <taxon>Eukaryota</taxon>
        <taxon>Fungi</taxon>
        <taxon>Dikarya</taxon>
        <taxon>Ascomycota</taxon>
        <taxon>Pezizomycotina</taxon>
        <taxon>Eurotiomycetes</taxon>
        <taxon>Eurotiomycetidae</taxon>
        <taxon>Eurotiales</taxon>
        <taxon>Aspergillaceae</taxon>
        <taxon>Aspergillus</taxon>
        <taxon>Aspergillus subgen. Circumdati</taxon>
    </lineage>
</organism>
<dbReference type="RefSeq" id="XP_031910717.1">
    <property type="nucleotide sequence ID" value="XM_032055323.1"/>
</dbReference>
<sequence length="65" mass="7416">MMLRTLEQAKQGTEPPISASIRRNWMEAYIFSRIEILMAVISRIAVVSPLIDAHASSTIHHRSPW</sequence>
<proteinExistence type="predicted"/>